<reference evidence="1 2" key="1">
    <citation type="journal article" date="2021" name="Elife">
        <title>Chloroplast acquisition without the gene transfer in kleptoplastic sea slugs, Plakobranchus ocellatus.</title>
        <authorList>
            <person name="Maeda T."/>
            <person name="Takahashi S."/>
            <person name="Yoshida T."/>
            <person name="Shimamura S."/>
            <person name="Takaki Y."/>
            <person name="Nagai Y."/>
            <person name="Toyoda A."/>
            <person name="Suzuki Y."/>
            <person name="Arimoto A."/>
            <person name="Ishii H."/>
            <person name="Satoh N."/>
            <person name="Nishiyama T."/>
            <person name="Hasebe M."/>
            <person name="Maruyama T."/>
            <person name="Minagawa J."/>
            <person name="Obokata J."/>
            <person name="Shigenobu S."/>
        </authorList>
    </citation>
    <scope>NUCLEOTIDE SEQUENCE [LARGE SCALE GENOMIC DNA]</scope>
</reference>
<dbReference type="PANTHER" id="PTHR47027">
    <property type="entry name" value="REVERSE TRANSCRIPTASE DOMAIN-CONTAINING PROTEIN"/>
    <property type="match status" value="1"/>
</dbReference>
<comment type="caution">
    <text evidence="1">The sequence shown here is derived from an EMBL/GenBank/DDBJ whole genome shotgun (WGS) entry which is preliminary data.</text>
</comment>
<keyword evidence="1" id="KW-0255">Endonuclease</keyword>
<keyword evidence="2" id="KW-1185">Reference proteome</keyword>
<accession>A0AAV4EB14</accession>
<name>A0AAV4EB14_9GAST</name>
<dbReference type="AlphaFoldDB" id="A0AAV4EB14"/>
<dbReference type="GO" id="GO:0004519">
    <property type="term" value="F:endonuclease activity"/>
    <property type="evidence" value="ECO:0007669"/>
    <property type="project" value="UniProtKB-KW"/>
</dbReference>
<evidence type="ECO:0000313" key="1">
    <source>
        <dbReference type="EMBL" id="GFR57606.1"/>
    </source>
</evidence>
<evidence type="ECO:0000313" key="2">
    <source>
        <dbReference type="Proteomes" id="UP000762676"/>
    </source>
</evidence>
<organism evidence="1 2">
    <name type="scientific">Elysia marginata</name>
    <dbReference type="NCBI Taxonomy" id="1093978"/>
    <lineage>
        <taxon>Eukaryota</taxon>
        <taxon>Metazoa</taxon>
        <taxon>Spiralia</taxon>
        <taxon>Lophotrochozoa</taxon>
        <taxon>Mollusca</taxon>
        <taxon>Gastropoda</taxon>
        <taxon>Heterobranchia</taxon>
        <taxon>Euthyneura</taxon>
        <taxon>Panpulmonata</taxon>
        <taxon>Sacoglossa</taxon>
        <taxon>Placobranchoidea</taxon>
        <taxon>Plakobranchidae</taxon>
        <taxon>Elysia</taxon>
    </lineage>
</organism>
<dbReference type="EMBL" id="BMAT01007103">
    <property type="protein sequence ID" value="GFR57606.1"/>
    <property type="molecule type" value="Genomic_DNA"/>
</dbReference>
<keyword evidence="1" id="KW-0378">Hydrolase</keyword>
<protein>
    <submittedName>
        <fullName evidence="1">Endonuclease-reverse transcriptase</fullName>
    </submittedName>
</protein>
<keyword evidence="1" id="KW-0540">Nuclease</keyword>
<gene>
    <name evidence="1" type="ORF">ElyMa_003460200</name>
</gene>
<dbReference type="PANTHER" id="PTHR47027:SF8">
    <property type="entry name" value="RIBONUCLEASE H"/>
    <property type="match status" value="1"/>
</dbReference>
<sequence length="148" mass="16601">MYGCEAWTLGKKEEGKLKAAEMWLYRQLLSIRWQDKRTNESVLFELGIERSLMNEINTRRLGYNGHAINSQKTDLVSTALVGRVEGCRKRERRAMSLTDNITTITGLSVGEVVHTGRDREGWRAAVESSGGATIEHGVAHERQVSDAP</sequence>
<proteinExistence type="predicted"/>
<dbReference type="Proteomes" id="UP000762676">
    <property type="component" value="Unassembled WGS sequence"/>
</dbReference>